<dbReference type="EMBL" id="JAINUG010000300">
    <property type="protein sequence ID" value="KAJ8379126.1"/>
    <property type="molecule type" value="Genomic_DNA"/>
</dbReference>
<evidence type="ECO:0000313" key="1">
    <source>
        <dbReference type="EMBL" id="KAJ8379126.1"/>
    </source>
</evidence>
<proteinExistence type="predicted"/>
<organism evidence="1 2">
    <name type="scientific">Aldrovandia affinis</name>
    <dbReference type="NCBI Taxonomy" id="143900"/>
    <lineage>
        <taxon>Eukaryota</taxon>
        <taxon>Metazoa</taxon>
        <taxon>Chordata</taxon>
        <taxon>Craniata</taxon>
        <taxon>Vertebrata</taxon>
        <taxon>Euteleostomi</taxon>
        <taxon>Actinopterygii</taxon>
        <taxon>Neopterygii</taxon>
        <taxon>Teleostei</taxon>
        <taxon>Notacanthiformes</taxon>
        <taxon>Halosauridae</taxon>
        <taxon>Aldrovandia</taxon>
    </lineage>
</organism>
<dbReference type="AlphaFoldDB" id="A0AAD7RF15"/>
<name>A0AAD7RF15_9TELE</name>
<comment type="caution">
    <text evidence="1">The sequence shown here is derived from an EMBL/GenBank/DDBJ whole genome shotgun (WGS) entry which is preliminary data.</text>
</comment>
<dbReference type="Proteomes" id="UP001221898">
    <property type="component" value="Unassembled WGS sequence"/>
</dbReference>
<evidence type="ECO:0000313" key="2">
    <source>
        <dbReference type="Proteomes" id="UP001221898"/>
    </source>
</evidence>
<sequence>MCRGFLHCYTSRARGPTDPDIRLCDPAPAGDQTPQPSGATGHKVDQTAALLKRWRRRSTAVESVFQRDITMTPDPSILFPLSVAITLPSSLNILPLPVWAGQSLCR</sequence>
<gene>
    <name evidence="1" type="ORF">AAFF_G00230380</name>
</gene>
<accession>A0AAD7RF15</accession>
<protein>
    <submittedName>
        <fullName evidence="1">Uncharacterized protein</fullName>
    </submittedName>
</protein>
<keyword evidence="2" id="KW-1185">Reference proteome</keyword>
<reference evidence="1" key="1">
    <citation type="journal article" date="2023" name="Science">
        <title>Genome structures resolve the early diversification of teleost fishes.</title>
        <authorList>
            <person name="Parey E."/>
            <person name="Louis A."/>
            <person name="Montfort J."/>
            <person name="Bouchez O."/>
            <person name="Roques C."/>
            <person name="Iampietro C."/>
            <person name="Lluch J."/>
            <person name="Castinel A."/>
            <person name="Donnadieu C."/>
            <person name="Desvignes T."/>
            <person name="Floi Bucao C."/>
            <person name="Jouanno E."/>
            <person name="Wen M."/>
            <person name="Mejri S."/>
            <person name="Dirks R."/>
            <person name="Jansen H."/>
            <person name="Henkel C."/>
            <person name="Chen W.J."/>
            <person name="Zahm M."/>
            <person name="Cabau C."/>
            <person name="Klopp C."/>
            <person name="Thompson A.W."/>
            <person name="Robinson-Rechavi M."/>
            <person name="Braasch I."/>
            <person name="Lecointre G."/>
            <person name="Bobe J."/>
            <person name="Postlethwait J.H."/>
            <person name="Berthelot C."/>
            <person name="Roest Crollius H."/>
            <person name="Guiguen Y."/>
        </authorList>
    </citation>
    <scope>NUCLEOTIDE SEQUENCE</scope>
    <source>
        <strain evidence="1">NC1722</strain>
    </source>
</reference>